<dbReference type="Gene3D" id="1.10.490.110">
    <property type="entry name" value="Uncharacterized conserved protein DUF2267"/>
    <property type="match status" value="1"/>
</dbReference>
<sequence length="146" mass="16261">MTSSLPVFDTTVQETNTWLKVIGSELGPCDRHQAYQGARATLHALRDRLAPDAAMNFAAQLPMLLRGVFTEGWRPSQTPTQERDVDAFLARIETALPPDFPIETESLARGVLRGLSTQMDHDLLTKVLRQLPTPLRALWPQTLATL</sequence>
<dbReference type="HOGENOM" id="CLU_112438_0_0_5"/>
<proteinExistence type="predicted"/>
<dbReference type="KEGG" id="cak:Caul_2467"/>
<dbReference type="AlphaFoldDB" id="B0SWG6"/>
<accession>B0SWG6</accession>
<dbReference type="Pfam" id="PF10025">
    <property type="entry name" value="DUF2267"/>
    <property type="match status" value="1"/>
</dbReference>
<evidence type="ECO:0008006" key="2">
    <source>
        <dbReference type="Google" id="ProtNLM"/>
    </source>
</evidence>
<dbReference type="InterPro" id="IPR018727">
    <property type="entry name" value="DUF2267"/>
</dbReference>
<organism evidence="1">
    <name type="scientific">Caulobacter sp. (strain K31)</name>
    <dbReference type="NCBI Taxonomy" id="366602"/>
    <lineage>
        <taxon>Bacteria</taxon>
        <taxon>Pseudomonadati</taxon>
        <taxon>Pseudomonadota</taxon>
        <taxon>Alphaproteobacteria</taxon>
        <taxon>Caulobacterales</taxon>
        <taxon>Caulobacteraceae</taxon>
        <taxon>Caulobacter</taxon>
    </lineage>
</organism>
<dbReference type="STRING" id="366602.Caul_2467"/>
<dbReference type="OrthoDB" id="20942at2"/>
<protein>
    <recommendedName>
        <fullName evidence="2">DUF2267 domain-containing protein</fullName>
    </recommendedName>
</protein>
<gene>
    <name evidence="1" type="ordered locus">Caul_2467</name>
</gene>
<reference evidence="1" key="1">
    <citation type="submission" date="2008-01" db="EMBL/GenBank/DDBJ databases">
        <title>Complete sequence of chromosome of Caulobacter sp. K31.</title>
        <authorList>
            <consortium name="US DOE Joint Genome Institute"/>
            <person name="Copeland A."/>
            <person name="Lucas S."/>
            <person name="Lapidus A."/>
            <person name="Barry K."/>
            <person name="Glavina del Rio T."/>
            <person name="Dalin E."/>
            <person name="Tice H."/>
            <person name="Pitluck S."/>
            <person name="Bruce D."/>
            <person name="Goodwin L."/>
            <person name="Thompson L.S."/>
            <person name="Brettin T."/>
            <person name="Detter J.C."/>
            <person name="Han C."/>
            <person name="Schmutz J."/>
            <person name="Larimer F."/>
            <person name="Land M."/>
            <person name="Hauser L."/>
            <person name="Kyrpides N."/>
            <person name="Kim E."/>
            <person name="Stephens C."/>
            <person name="Richardson P."/>
        </authorList>
    </citation>
    <scope>NUCLEOTIDE SEQUENCE [LARGE SCALE GENOMIC DNA]</scope>
    <source>
        <strain evidence="1">K31</strain>
    </source>
</reference>
<dbReference type="eggNOG" id="COG5502">
    <property type="taxonomic scope" value="Bacteria"/>
</dbReference>
<evidence type="ECO:0000313" key="1">
    <source>
        <dbReference type="EMBL" id="ABZ71594.1"/>
    </source>
</evidence>
<name>B0SWG6_CAUSK</name>
<dbReference type="EMBL" id="CP000927">
    <property type="protein sequence ID" value="ABZ71594.1"/>
    <property type="molecule type" value="Genomic_DNA"/>
</dbReference>
<dbReference type="InterPro" id="IPR038282">
    <property type="entry name" value="DUF2267_sf"/>
</dbReference>